<evidence type="ECO:0000313" key="2">
    <source>
        <dbReference type="EMBL" id="MCC1484375.1"/>
    </source>
</evidence>
<sequence>MKNLKRILLLLCLVGALGMNAQKKNKQTVDYTEQIEAFKQCFKDRSGDKLKPYLSSDIAFPPFLPKEHVTPDRIDNVLSQLFTKQLNSMEVKKSKPGKVTIAYNIVGAGKRKSAYYLMMKAKLLK</sequence>
<feature type="chain" id="PRO_5045640386" evidence="1">
    <location>
        <begin position="22"/>
        <end position="125"/>
    </location>
</feature>
<dbReference type="RefSeq" id="WP_227476822.1">
    <property type="nucleotide sequence ID" value="NZ_JAFMPT010000007.1"/>
</dbReference>
<reference evidence="2" key="1">
    <citation type="submission" date="2021-03" db="EMBL/GenBank/DDBJ databases">
        <authorList>
            <person name="Ping X."/>
        </authorList>
    </citation>
    <scope>NUCLEOTIDE SEQUENCE</scope>
    <source>
        <strain evidence="2">E313</strain>
    </source>
</reference>
<dbReference type="EMBL" id="JAFMPT010000007">
    <property type="protein sequence ID" value="MCC1484375.1"/>
    <property type="molecule type" value="Genomic_DNA"/>
</dbReference>
<feature type="signal peptide" evidence="1">
    <location>
        <begin position="1"/>
        <end position="21"/>
    </location>
</feature>
<keyword evidence="1" id="KW-0732">Signal</keyword>
<keyword evidence="3" id="KW-1185">Reference proteome</keyword>
<dbReference type="Proteomes" id="UP000778797">
    <property type="component" value="Unassembled WGS sequence"/>
</dbReference>
<evidence type="ECO:0000313" key="3">
    <source>
        <dbReference type="Proteomes" id="UP000778797"/>
    </source>
</evidence>
<evidence type="ECO:0000256" key="1">
    <source>
        <dbReference type="SAM" id="SignalP"/>
    </source>
</evidence>
<accession>A0ABS8EMD1</accession>
<organism evidence="2 3">
    <name type="scientific">Winogradskyella immobilis</name>
    <dbReference type="NCBI Taxonomy" id="2816852"/>
    <lineage>
        <taxon>Bacteria</taxon>
        <taxon>Pseudomonadati</taxon>
        <taxon>Bacteroidota</taxon>
        <taxon>Flavobacteriia</taxon>
        <taxon>Flavobacteriales</taxon>
        <taxon>Flavobacteriaceae</taxon>
        <taxon>Winogradskyella</taxon>
    </lineage>
</organism>
<comment type="caution">
    <text evidence="2">The sequence shown here is derived from an EMBL/GenBank/DDBJ whole genome shotgun (WGS) entry which is preliminary data.</text>
</comment>
<proteinExistence type="predicted"/>
<gene>
    <name evidence="2" type="ORF">J1C55_07240</name>
</gene>
<reference evidence="2" key="2">
    <citation type="submission" date="2021-10" db="EMBL/GenBank/DDBJ databases">
        <title>Genome of Winogradskyella sp. E313.</title>
        <authorList>
            <person name="Zhou Y."/>
        </authorList>
    </citation>
    <scope>NUCLEOTIDE SEQUENCE</scope>
    <source>
        <strain evidence="2">E313</strain>
    </source>
</reference>
<protein>
    <submittedName>
        <fullName evidence="2">Uncharacterized protein</fullName>
    </submittedName>
</protein>
<name>A0ABS8EMD1_9FLAO</name>